<gene>
    <name evidence="2" type="ORF">CHUV0807_0078</name>
</gene>
<accession>A0A1C3H1L6</accession>
<keyword evidence="1" id="KW-1133">Transmembrane helix</keyword>
<evidence type="ECO:0000313" key="2">
    <source>
        <dbReference type="EMBL" id="SAM56967.1"/>
    </source>
</evidence>
<dbReference type="AlphaFoldDB" id="A0A1C3H1L6"/>
<dbReference type="Proteomes" id="UP000190837">
    <property type="component" value="Unassembled WGS sequence"/>
</dbReference>
<organism evidence="2 3">
    <name type="scientific">Cardiobacterium hominis</name>
    <dbReference type="NCBI Taxonomy" id="2718"/>
    <lineage>
        <taxon>Bacteria</taxon>
        <taxon>Pseudomonadati</taxon>
        <taxon>Pseudomonadota</taxon>
        <taxon>Gammaproteobacteria</taxon>
        <taxon>Cardiobacteriales</taxon>
        <taxon>Cardiobacteriaceae</taxon>
        <taxon>Cardiobacterium</taxon>
    </lineage>
</organism>
<evidence type="ECO:0000256" key="1">
    <source>
        <dbReference type="SAM" id="Phobius"/>
    </source>
</evidence>
<keyword evidence="1" id="KW-0812">Transmembrane</keyword>
<name>A0A1C3H1L6_9GAMM</name>
<sequence length="500" mass="57050">MRYCRRRGGRVVDRRRHAGVVAQLRSFRLAQGQAVGFFAFGLFVIHGVQLELYFGFARRDGQRFVDFRCWAEVGIAGLAVFQGDGDGDVFVCWLVQRDFVGRAFTLGDVFVAADADFRLDRLRLVRIVFTGGAFAFRGFATAAVFGNDVALVFHRIRRQGHFARFRIDGDVFVRQGTFRLPFARRRVFDHGDGLRLVAFVGVFDLQFVRLVGRGDHHAAFVIRVLGHSRRRRFATGHVVVNDRAFADDGISLFGCLALEADGFVTFHCRVVNGRHLNFDAVRAARRYGDFEVAVGVWRDFRPGVATVGAHFDFFAKVSRHIATTVRQLEGDFGIGGRDFVQRDVVSESRAFHCLVTGDACYFDFARCIAIIVRRFSGSQIAHAARFVGIGCGYIRTVFDFVRRQGYRACLRIHFDVARYCALCFPFACLRIFDHGDGLRLVFFVGVVHRQGRCLVHRRHDHATLVVRICCHRRRLYLLRLRRRHVVVGHRDRTRLAFVFV</sequence>
<evidence type="ECO:0000313" key="3">
    <source>
        <dbReference type="Proteomes" id="UP000190837"/>
    </source>
</evidence>
<dbReference type="EMBL" id="FKLO01000006">
    <property type="protein sequence ID" value="SAM56967.1"/>
    <property type="molecule type" value="Genomic_DNA"/>
</dbReference>
<proteinExistence type="predicted"/>
<protein>
    <submittedName>
        <fullName evidence="2">Uncharacterized protein</fullName>
    </submittedName>
</protein>
<reference evidence="3" key="1">
    <citation type="submission" date="2016-04" db="EMBL/GenBank/DDBJ databases">
        <authorList>
            <person name="Tagini F."/>
        </authorList>
    </citation>
    <scope>NUCLEOTIDE SEQUENCE [LARGE SCALE GENOMIC DNA]</scope>
    <source>
        <strain evidence="3">CHUV0807</strain>
    </source>
</reference>
<feature type="transmembrane region" description="Helical" evidence="1">
    <location>
        <begin position="34"/>
        <end position="56"/>
    </location>
</feature>
<keyword evidence="1" id="KW-0472">Membrane</keyword>